<feature type="transmembrane region" description="Helical" evidence="1">
    <location>
        <begin position="181"/>
        <end position="204"/>
    </location>
</feature>
<keyword evidence="1" id="KW-1133">Transmembrane helix</keyword>
<reference evidence="2" key="1">
    <citation type="submission" date="2021-11" db="EMBL/GenBank/DDBJ databases">
        <title>Streptomyces corallinus and Kineosporia corallina sp. nov., two new coral-derived marine actinobacteria.</title>
        <authorList>
            <person name="Buangrab K."/>
            <person name="Sutthacheep M."/>
            <person name="Yeemin T."/>
            <person name="Harunari E."/>
            <person name="Igarashi Y."/>
            <person name="Sripreechasak P."/>
            <person name="Kanchanasin P."/>
            <person name="Tanasupawat S."/>
            <person name="Phongsopitanun W."/>
        </authorList>
    </citation>
    <scope>NUCLEOTIDE SEQUENCE</scope>
    <source>
        <strain evidence="2">JCM 31032</strain>
    </source>
</reference>
<keyword evidence="1" id="KW-0472">Membrane</keyword>
<evidence type="ECO:0000256" key="1">
    <source>
        <dbReference type="SAM" id="Phobius"/>
    </source>
</evidence>
<dbReference type="Proteomes" id="UP001138997">
    <property type="component" value="Unassembled WGS sequence"/>
</dbReference>
<organism evidence="2 3">
    <name type="scientific">Kineosporia babensis</name>
    <dbReference type="NCBI Taxonomy" id="499548"/>
    <lineage>
        <taxon>Bacteria</taxon>
        <taxon>Bacillati</taxon>
        <taxon>Actinomycetota</taxon>
        <taxon>Actinomycetes</taxon>
        <taxon>Kineosporiales</taxon>
        <taxon>Kineosporiaceae</taxon>
        <taxon>Kineosporia</taxon>
    </lineage>
</organism>
<protein>
    <recommendedName>
        <fullName evidence="4">Secreted protein</fullName>
    </recommendedName>
</protein>
<keyword evidence="3" id="KW-1185">Reference proteome</keyword>
<comment type="caution">
    <text evidence="2">The sequence shown here is derived from an EMBL/GenBank/DDBJ whole genome shotgun (WGS) entry which is preliminary data.</text>
</comment>
<gene>
    <name evidence="2" type="ORF">LR394_18560</name>
</gene>
<evidence type="ECO:0000313" key="3">
    <source>
        <dbReference type="Proteomes" id="UP001138997"/>
    </source>
</evidence>
<evidence type="ECO:0008006" key="4">
    <source>
        <dbReference type="Google" id="ProtNLM"/>
    </source>
</evidence>
<name>A0A9X1T0M7_9ACTN</name>
<dbReference type="AlphaFoldDB" id="A0A9X1T0M7"/>
<feature type="transmembrane region" description="Helical" evidence="1">
    <location>
        <begin position="211"/>
        <end position="235"/>
    </location>
</feature>
<sequence>MHQLVRARRSTPHLLLAAGVGVLVMALLAGVLGWQGLVQRADALERARAETAQQVKIQTARTTLVIADTNAGNDVLTGADPTQFRYKQFEFKAQPALLGLVVAARVDADAATLATANRFLTSYAMQVQSARTLARNGQDKEATATLSAASALLHAEVLPRLADVQNASQERLEDDQAAADLAPIIALLVGIAAVLVIAGVHLWLTRRTRRLLNLGLVGCVLVLIVATGAGAIVVAGSRDKVVDAEENALEVVDFLVEARFSAFDARSGEALAVLNGGTAENEQKWSEQMEQADWYLQRAGQGQSSAVRADVAVITEKLAAYRERHQELLAQAQAGNTRAVQNIAANPAPEGSVGSFEEFDTYSGALLARQVQAADDAWESAGSNLRLVGWLTLVIGVLAAVLAWAGIAARRREYR</sequence>
<dbReference type="RefSeq" id="WP_231443611.1">
    <property type="nucleotide sequence ID" value="NZ_JAJOMB010000009.1"/>
</dbReference>
<proteinExistence type="predicted"/>
<evidence type="ECO:0000313" key="2">
    <source>
        <dbReference type="EMBL" id="MCD5312913.1"/>
    </source>
</evidence>
<dbReference type="EMBL" id="JAJOMB010000009">
    <property type="protein sequence ID" value="MCD5312913.1"/>
    <property type="molecule type" value="Genomic_DNA"/>
</dbReference>
<keyword evidence="1" id="KW-0812">Transmembrane</keyword>
<accession>A0A9X1T0M7</accession>
<feature type="transmembrane region" description="Helical" evidence="1">
    <location>
        <begin position="387"/>
        <end position="409"/>
    </location>
</feature>